<dbReference type="Proteomes" id="UP001576784">
    <property type="component" value="Unassembled WGS sequence"/>
</dbReference>
<dbReference type="RefSeq" id="WP_413262262.1">
    <property type="nucleotide sequence ID" value="NZ_JBHFNR010000040.1"/>
</dbReference>
<comment type="caution">
    <text evidence="1">The sequence shown here is derived from an EMBL/GenBank/DDBJ whole genome shotgun (WGS) entry which is preliminary data.</text>
</comment>
<organism evidence="1 2">
    <name type="scientific">Floridaenema flaviceps BLCC-F50</name>
    <dbReference type="NCBI Taxonomy" id="3153642"/>
    <lineage>
        <taxon>Bacteria</taxon>
        <taxon>Bacillati</taxon>
        <taxon>Cyanobacteriota</taxon>
        <taxon>Cyanophyceae</taxon>
        <taxon>Oscillatoriophycideae</taxon>
        <taxon>Aerosakkonematales</taxon>
        <taxon>Aerosakkonemataceae</taxon>
        <taxon>Floridanema</taxon>
        <taxon>Floridanema flaviceps</taxon>
    </lineage>
</organism>
<evidence type="ECO:0000313" key="1">
    <source>
        <dbReference type="EMBL" id="MFB2892595.1"/>
    </source>
</evidence>
<accession>A0ABV4XM34</accession>
<keyword evidence="2" id="KW-1185">Reference proteome</keyword>
<dbReference type="EMBL" id="JBHFNR010000040">
    <property type="protein sequence ID" value="MFB2892595.1"/>
    <property type="molecule type" value="Genomic_DNA"/>
</dbReference>
<protein>
    <submittedName>
        <fullName evidence="1">Uncharacterized protein</fullName>
    </submittedName>
</protein>
<sequence length="55" mass="6336">MRRNKPSHYEKEIKIASAIAQKCFSAQAQQRTKERSHSGRNAIALFKFAYNYSAC</sequence>
<reference evidence="1 2" key="1">
    <citation type="submission" date="2024-09" db="EMBL/GenBank/DDBJ databases">
        <title>Floridaenema gen nov. (Aerosakkonemataceae, Aerosakkonematales ord. nov., Cyanobacteria) from benthic tropical and subtropical fresh waters, with the description of four new species.</title>
        <authorList>
            <person name="Moretto J.A."/>
            <person name="Berthold D.E."/>
            <person name="Lefler F.W."/>
            <person name="Huang I.-S."/>
            <person name="Laughinghouse H. IV."/>
        </authorList>
    </citation>
    <scope>NUCLEOTIDE SEQUENCE [LARGE SCALE GENOMIC DNA]</scope>
    <source>
        <strain evidence="1 2">BLCC-F50</strain>
    </source>
</reference>
<proteinExistence type="predicted"/>
<evidence type="ECO:0000313" key="2">
    <source>
        <dbReference type="Proteomes" id="UP001576784"/>
    </source>
</evidence>
<gene>
    <name evidence="1" type="ORF">ACE1CI_06580</name>
</gene>
<name>A0ABV4XM34_9CYAN</name>